<accession>A0A1Q8YAU8</accession>
<protein>
    <submittedName>
        <fullName evidence="3">Uncharacterized protein</fullName>
    </submittedName>
</protein>
<dbReference type="Proteomes" id="UP000185911">
    <property type="component" value="Unassembled WGS sequence"/>
</dbReference>
<evidence type="ECO:0000313" key="4">
    <source>
        <dbReference type="Proteomes" id="UP000185911"/>
    </source>
</evidence>
<keyword evidence="4" id="KW-1185">Reference proteome</keyword>
<dbReference type="RefSeq" id="WP_075587855.1">
    <property type="nucleotide sequence ID" value="NZ_MSYM01000018.1"/>
</dbReference>
<feature type="compositionally biased region" description="Low complexity" evidence="2">
    <location>
        <begin position="150"/>
        <end position="159"/>
    </location>
</feature>
<reference evidence="3 4" key="1">
    <citation type="submission" date="2017-01" db="EMBL/GenBank/DDBJ databases">
        <title>Genome sequence of Rhodoferax antarcticus ANT.BR, a psychrophilic purple nonsulfur bacterium from an Antarctic microbial mat.</title>
        <authorList>
            <person name="Baker J."/>
            <person name="Riester C."/>
            <person name="Skinner B."/>
            <person name="Newell A."/>
            <person name="Swingley W."/>
            <person name="Madigan M."/>
            <person name="Jung D."/>
            <person name="Asao M."/>
            <person name="Chen M."/>
            <person name="Loughlin P."/>
            <person name="Pan H."/>
            <person name="Lin S."/>
            <person name="Li N."/>
            <person name="Shaw J."/>
            <person name="Prado M."/>
            <person name="Sherman C."/>
            <person name="Li X."/>
            <person name="Tang J."/>
            <person name="Blankenship R."/>
            <person name="Zhao T."/>
            <person name="Touchman J."/>
            <person name="Sattley M."/>
        </authorList>
    </citation>
    <scope>NUCLEOTIDE SEQUENCE [LARGE SCALE GENOMIC DNA]</scope>
    <source>
        <strain evidence="3 4">ANT.BR</strain>
    </source>
</reference>
<evidence type="ECO:0000256" key="2">
    <source>
        <dbReference type="SAM" id="MobiDB-lite"/>
    </source>
</evidence>
<evidence type="ECO:0000313" key="3">
    <source>
        <dbReference type="EMBL" id="OLP04940.1"/>
    </source>
</evidence>
<dbReference type="STRING" id="81479.RA876_12645"/>
<feature type="coiled-coil region" evidence="1">
    <location>
        <begin position="28"/>
        <end position="55"/>
    </location>
</feature>
<proteinExistence type="predicted"/>
<feature type="region of interest" description="Disordered" evidence="2">
    <location>
        <begin position="143"/>
        <end position="174"/>
    </location>
</feature>
<dbReference type="EMBL" id="MSYM01000018">
    <property type="protein sequence ID" value="OLP04940.1"/>
    <property type="molecule type" value="Genomic_DNA"/>
</dbReference>
<dbReference type="AlphaFoldDB" id="A0A1Q8YAU8"/>
<evidence type="ECO:0000256" key="1">
    <source>
        <dbReference type="SAM" id="Coils"/>
    </source>
</evidence>
<sequence length="174" mass="18748">MTEKLTLDTGTETQEIEVKNPAALIAKNKELLTKLKQSQDDIASAQVALQAAQTESASWRKQWHDLSVIAPLDAALEDACVGPTKYLRAELLEREILKLEPDAQGTERPAWYLNGERATPVDLHKFLCDIADPVLSKMIRAKNTSGSGAGSSSGFAPKTPTAPAPVAPPSFGLR</sequence>
<name>A0A1Q8YAU8_9BURK</name>
<gene>
    <name evidence="3" type="ORF">BLL52_3760</name>
</gene>
<keyword evidence="1" id="KW-0175">Coiled coil</keyword>
<organism evidence="3 4">
    <name type="scientific">Rhodoferax antarcticus ANT.BR</name>
    <dbReference type="NCBI Taxonomy" id="1111071"/>
    <lineage>
        <taxon>Bacteria</taxon>
        <taxon>Pseudomonadati</taxon>
        <taxon>Pseudomonadota</taxon>
        <taxon>Betaproteobacteria</taxon>
        <taxon>Burkholderiales</taxon>
        <taxon>Comamonadaceae</taxon>
        <taxon>Rhodoferax</taxon>
    </lineage>
</organism>
<comment type="caution">
    <text evidence="3">The sequence shown here is derived from an EMBL/GenBank/DDBJ whole genome shotgun (WGS) entry which is preliminary data.</text>
</comment>